<protein>
    <recommendedName>
        <fullName evidence="1">Thioredoxin domain-containing protein</fullName>
    </recommendedName>
</protein>
<dbReference type="EMBL" id="MN740668">
    <property type="protein sequence ID" value="QHU06879.1"/>
    <property type="molecule type" value="Genomic_DNA"/>
</dbReference>
<dbReference type="Gene3D" id="3.40.30.10">
    <property type="entry name" value="Glutaredoxin"/>
    <property type="match status" value="1"/>
</dbReference>
<dbReference type="AlphaFoldDB" id="A0A6C0JMR4"/>
<name>A0A6C0JMR4_9ZZZZ</name>
<sequence length="167" mass="18537">MSGLLFLSSDDFTVTKGSKGNILCHGIPGFSLILFYSTQCKYCQTLIPIVKQLPGTIGGCQFGMINVSSNKKCVKMSKDTIAPISYVPYIVLYIQGKPFMRYNGPHDGAEIRRFVIEVANKVQSKQQFAPENVKDDNKGIPEYCTGHPLCGKDDKVCYLEFDDAYGK</sequence>
<evidence type="ECO:0000313" key="2">
    <source>
        <dbReference type="EMBL" id="QHU06879.1"/>
    </source>
</evidence>
<dbReference type="InterPro" id="IPR036249">
    <property type="entry name" value="Thioredoxin-like_sf"/>
</dbReference>
<organism evidence="2">
    <name type="scientific">viral metagenome</name>
    <dbReference type="NCBI Taxonomy" id="1070528"/>
    <lineage>
        <taxon>unclassified sequences</taxon>
        <taxon>metagenomes</taxon>
        <taxon>organismal metagenomes</taxon>
    </lineage>
</organism>
<dbReference type="SUPFAM" id="SSF52833">
    <property type="entry name" value="Thioredoxin-like"/>
    <property type="match status" value="1"/>
</dbReference>
<dbReference type="Pfam" id="PF00085">
    <property type="entry name" value="Thioredoxin"/>
    <property type="match status" value="1"/>
</dbReference>
<dbReference type="InterPro" id="IPR013766">
    <property type="entry name" value="Thioredoxin_domain"/>
</dbReference>
<reference evidence="2" key="1">
    <citation type="journal article" date="2020" name="Nature">
        <title>Giant virus diversity and host interactions through global metagenomics.</title>
        <authorList>
            <person name="Schulz F."/>
            <person name="Roux S."/>
            <person name="Paez-Espino D."/>
            <person name="Jungbluth S."/>
            <person name="Walsh D.A."/>
            <person name="Denef V.J."/>
            <person name="McMahon K.D."/>
            <person name="Konstantinidis K.T."/>
            <person name="Eloe-Fadrosh E.A."/>
            <person name="Kyrpides N.C."/>
            <person name="Woyke T."/>
        </authorList>
    </citation>
    <scope>NUCLEOTIDE SEQUENCE</scope>
    <source>
        <strain evidence="2">GVMAG-S-1038524-41</strain>
    </source>
</reference>
<accession>A0A6C0JMR4</accession>
<dbReference type="CDD" id="cd02947">
    <property type="entry name" value="TRX_family"/>
    <property type="match status" value="1"/>
</dbReference>
<evidence type="ECO:0000259" key="1">
    <source>
        <dbReference type="Pfam" id="PF00085"/>
    </source>
</evidence>
<feature type="domain" description="Thioredoxin" evidence="1">
    <location>
        <begin position="31"/>
        <end position="115"/>
    </location>
</feature>
<proteinExistence type="predicted"/>